<reference evidence="2" key="1">
    <citation type="journal article" date="2019" name="Int. J. Syst. Evol. Microbiol.">
        <title>The Global Catalogue of Microorganisms (GCM) 10K type strain sequencing project: providing services to taxonomists for standard genome sequencing and annotation.</title>
        <authorList>
            <consortium name="The Broad Institute Genomics Platform"/>
            <consortium name="The Broad Institute Genome Sequencing Center for Infectious Disease"/>
            <person name="Wu L."/>
            <person name="Ma J."/>
        </authorList>
    </citation>
    <scope>NUCLEOTIDE SEQUENCE [LARGE SCALE GENOMIC DNA]</scope>
    <source>
        <strain evidence="2">KCTC 12907</strain>
    </source>
</reference>
<protein>
    <submittedName>
        <fullName evidence="1">Druantia anti-phage system protein DruA</fullName>
    </submittedName>
</protein>
<name>A0ABW2F7E7_9BACL</name>
<organism evidence="1 2">
    <name type="scientific">Cohnella cellulosilytica</name>
    <dbReference type="NCBI Taxonomy" id="986710"/>
    <lineage>
        <taxon>Bacteria</taxon>
        <taxon>Bacillati</taxon>
        <taxon>Bacillota</taxon>
        <taxon>Bacilli</taxon>
        <taxon>Bacillales</taxon>
        <taxon>Paenibacillaceae</taxon>
        <taxon>Cohnella</taxon>
    </lineage>
</organism>
<dbReference type="RefSeq" id="WP_378048037.1">
    <property type="nucleotide sequence ID" value="NZ_JBHMDN010000016.1"/>
</dbReference>
<accession>A0ABW2F7E7</accession>
<dbReference type="Proteomes" id="UP001596378">
    <property type="component" value="Unassembled WGS sequence"/>
</dbReference>
<sequence length="642" mass="73720">MKTRVNRNMIDGKPAVHPLLSQEYLNRLNNVLEIAQNIPVSRERATWISNNIPVPNNEEIDVMRYRSLLLLFRDLFLQGWELTINNGVTSIQHPVTPENIETKQWYRRALLHERNKQLESESLNKFITKMEKERKYKGKTVSIKNIISPVEELLGLIQERGANAVQPYLQIIQSSLDRDEKTGLRLLDIWRYFRLTWTLPHKPTPGRNMFILVRDLAQEHHPVIGIAALGSSIVQITCRDNEIGWTTEGLRERVDTMNENEARITINSLTQSIIDSISEIEYRDLLHENIDLLNVKKYMQLLDGFLEREKSPSPSPPRVTSNADATIWRDVCFSPFYRKKRAKTLLKLFKAQVFFNNLNIDEPLAALQQLLMTSSGRSVISTALQSNKREKIGANMMDIIVCGAVPPYNFLLGGKLTSLLMMSPQILRAYEEKYKRQVSVIASAMKGEPVVKQSHLVFLGTTSLYETGSSQYNRLHIPVSALGENTPFCKIGFESLGVTKGFGTVYISDETVNAFSELTTKVYGRRIVNNTFGEGTSPRMRLIRAGLDVLGLPSDHLLNHNFKRIVYGIKLAGNAYEYLRGEEDTPSYYLNQTDPLHMTEKICTFWRERWLSMRIQNPNIIEQIREFDIEKFLLGRESAREQ</sequence>
<keyword evidence="2" id="KW-1185">Reference proteome</keyword>
<gene>
    <name evidence="1" type="ORF">ACFQMJ_04600</name>
</gene>
<evidence type="ECO:0000313" key="1">
    <source>
        <dbReference type="EMBL" id="MFC7147810.1"/>
    </source>
</evidence>
<dbReference type="EMBL" id="JBHTAI010000002">
    <property type="protein sequence ID" value="MFC7147810.1"/>
    <property type="molecule type" value="Genomic_DNA"/>
</dbReference>
<comment type="caution">
    <text evidence="1">The sequence shown here is derived from an EMBL/GenBank/DDBJ whole genome shotgun (WGS) entry which is preliminary data.</text>
</comment>
<dbReference type="Pfam" id="PF14236">
    <property type="entry name" value="DruA"/>
    <property type="match status" value="2"/>
</dbReference>
<dbReference type="InterPro" id="IPR025639">
    <property type="entry name" value="DruA"/>
</dbReference>
<proteinExistence type="predicted"/>
<evidence type="ECO:0000313" key="2">
    <source>
        <dbReference type="Proteomes" id="UP001596378"/>
    </source>
</evidence>